<evidence type="ECO:0000313" key="4">
    <source>
        <dbReference type="Proteomes" id="UP000231912"/>
    </source>
</evidence>
<protein>
    <submittedName>
        <fullName evidence="3">Oxidoreductase</fullName>
    </submittedName>
</protein>
<feature type="domain" description="Gfo/Idh/MocA-like oxidoreductase N-terminal" evidence="1">
    <location>
        <begin position="18"/>
        <end position="154"/>
    </location>
</feature>
<feature type="domain" description="GFO/IDH/MocA-like oxidoreductase" evidence="2">
    <location>
        <begin position="163"/>
        <end position="275"/>
    </location>
</feature>
<dbReference type="PANTHER" id="PTHR43377:SF1">
    <property type="entry name" value="BILIVERDIN REDUCTASE A"/>
    <property type="match status" value="1"/>
</dbReference>
<dbReference type="Pfam" id="PF01408">
    <property type="entry name" value="GFO_IDH_MocA"/>
    <property type="match status" value="1"/>
</dbReference>
<accession>A0A2M9ZI10</accession>
<dbReference type="Gene3D" id="3.30.360.10">
    <property type="entry name" value="Dihydrodipicolinate Reductase, domain 2"/>
    <property type="match status" value="1"/>
</dbReference>
<evidence type="ECO:0000259" key="2">
    <source>
        <dbReference type="Pfam" id="PF22725"/>
    </source>
</evidence>
<dbReference type="SUPFAM" id="SSF55347">
    <property type="entry name" value="Glyceraldehyde-3-phosphate dehydrogenase-like, C-terminal domain"/>
    <property type="match status" value="1"/>
</dbReference>
<dbReference type="InterPro" id="IPR051450">
    <property type="entry name" value="Gfo/Idh/MocA_Oxidoreductases"/>
</dbReference>
<comment type="caution">
    <text evidence="3">The sequence shown here is derived from an EMBL/GenBank/DDBJ whole genome shotgun (WGS) entry which is preliminary data.</text>
</comment>
<dbReference type="PANTHER" id="PTHR43377">
    <property type="entry name" value="BILIVERDIN REDUCTASE A"/>
    <property type="match status" value="1"/>
</dbReference>
<dbReference type="Gene3D" id="3.40.50.720">
    <property type="entry name" value="NAD(P)-binding Rossmann-like Domain"/>
    <property type="match status" value="1"/>
</dbReference>
<dbReference type="AlphaFoldDB" id="A0A2M9ZI10"/>
<evidence type="ECO:0000259" key="1">
    <source>
        <dbReference type="Pfam" id="PF01408"/>
    </source>
</evidence>
<gene>
    <name evidence="3" type="ORF">CH371_06405</name>
</gene>
<dbReference type="Proteomes" id="UP000231912">
    <property type="component" value="Unassembled WGS sequence"/>
</dbReference>
<dbReference type="InterPro" id="IPR000683">
    <property type="entry name" value="Gfo/Idh/MocA-like_OxRdtase_N"/>
</dbReference>
<organism evidence="3 4">
    <name type="scientific">Leptospira wolffii</name>
    <dbReference type="NCBI Taxonomy" id="409998"/>
    <lineage>
        <taxon>Bacteria</taxon>
        <taxon>Pseudomonadati</taxon>
        <taxon>Spirochaetota</taxon>
        <taxon>Spirochaetia</taxon>
        <taxon>Leptospirales</taxon>
        <taxon>Leptospiraceae</taxon>
        <taxon>Leptospira</taxon>
    </lineage>
</organism>
<reference evidence="3 4" key="1">
    <citation type="submission" date="2017-07" db="EMBL/GenBank/DDBJ databases">
        <title>Leptospira spp. isolated from tropical soils.</title>
        <authorList>
            <person name="Thibeaux R."/>
            <person name="Iraola G."/>
            <person name="Ferres I."/>
            <person name="Bierque E."/>
            <person name="Girault D."/>
            <person name="Soupe-Gilbert M.-E."/>
            <person name="Picardeau M."/>
            <person name="Goarant C."/>
        </authorList>
    </citation>
    <scope>NUCLEOTIDE SEQUENCE [LARGE SCALE GENOMIC DNA]</scope>
    <source>
        <strain evidence="3 4">FH2-C-A2</strain>
    </source>
</reference>
<dbReference type="Pfam" id="PF22725">
    <property type="entry name" value="GFO_IDH_MocA_C3"/>
    <property type="match status" value="1"/>
</dbReference>
<evidence type="ECO:0000313" key="3">
    <source>
        <dbReference type="EMBL" id="PJZ67966.1"/>
    </source>
</evidence>
<dbReference type="InterPro" id="IPR036291">
    <property type="entry name" value="NAD(P)-bd_dom_sf"/>
</dbReference>
<dbReference type="GO" id="GO:0000166">
    <property type="term" value="F:nucleotide binding"/>
    <property type="evidence" value="ECO:0007669"/>
    <property type="project" value="InterPro"/>
</dbReference>
<proteinExistence type="predicted"/>
<dbReference type="EMBL" id="NPDT01000001">
    <property type="protein sequence ID" value="PJZ67966.1"/>
    <property type="molecule type" value="Genomic_DNA"/>
</dbReference>
<sequence length="362" mass="40781">MQASVPNRPVFGMQKSSVVLVGLGRIASSLEKDPYRQKPCTHAGVIFSPWGKKRFLFAGGIDPNPEKRNRFLAQWKLRPEFVGSSPSGLKLINRIPDLAVIATPTESHYRDAMEWIEVGTKNLLIEKPVCETYLQAKDLERASRKKGVRIWVNHERRYHPKYAWAKQVLDSGKYGPIRIIRASVLTSALSPGSAYKGRTGPLFHDGTHAVDLIHWILGRPDRIRSVLHRRKGIPIEDRALALLEYKGGPVVFLEAGGARSYFQFEVDIMTEKARILLSNDGSVLFESKPSRRYKGFNSLTEVSFPKKFSLGSNPFQNLYASVGQVLQGQSERITGDISENLEIMELLDKIKRKAEVRTIGEK</sequence>
<name>A0A2M9ZI10_9LEPT</name>
<dbReference type="InterPro" id="IPR055170">
    <property type="entry name" value="GFO_IDH_MocA-like_dom"/>
</dbReference>
<dbReference type="SUPFAM" id="SSF51735">
    <property type="entry name" value="NAD(P)-binding Rossmann-fold domains"/>
    <property type="match status" value="1"/>
</dbReference>